<dbReference type="InterPro" id="IPR043380">
    <property type="entry name" value="Gcl-like"/>
</dbReference>
<evidence type="ECO:0000259" key="2">
    <source>
        <dbReference type="PROSITE" id="PS50097"/>
    </source>
</evidence>
<comment type="caution">
    <text evidence="3">The sequence shown here is derived from an EMBL/GenBank/DDBJ whole genome shotgun (WGS) entry which is preliminary data.</text>
</comment>
<gene>
    <name evidence="3" type="ORF">ABEB36_001522</name>
</gene>
<dbReference type="InterPro" id="IPR011333">
    <property type="entry name" value="SKP1/BTB/POZ_sf"/>
</dbReference>
<dbReference type="Proteomes" id="UP001566132">
    <property type="component" value="Unassembled WGS sequence"/>
</dbReference>
<sequence length="492" mass="56957">MYPDSTMGLGFSTENIVENVTNFVTGRKRKRTDSDDEEMNKCIEIALRPPKKKKLHCTENYIYKALFLEGQNSDVTVCALGKEHHLHRVYLYQSPYFASMFGGSWLESTKKYITIDVVDPAITLESLHVVFGSLYNSDVTLNPLEIVPILATATMFQMDGLIDLCTEVMMETINPKTSLDYYNASCQYGDRKLQEACIRWFLVNLMTHYYNHSNMELSTIPISLMAKLVSHPDLFAIQTEYSIYVMLKCWIYSMQNDKNEWPPIGNVNEFFSNRTVKTPFLYTADGRQYISVFQHLRLQNLITHQLDIVFLLRDNIIPKSWLTPVALQQWKNVLRVNQNEEKGPSNVPDELFLKESIRCGRILNSKGRHVWRWTGFNFGMDLLMIADENTVSIKRNHRSEFEQLLSFQTTRHVAIRVTVAQLNEQKQIIYTKQSEIKKVSLWKGQEAVIMTFDGNLEYPLILSANILYITPEEIQNQNDESQQSTEAVNTSE</sequence>
<reference evidence="3 4" key="1">
    <citation type="submission" date="2024-05" db="EMBL/GenBank/DDBJ databases">
        <title>Genetic variation in Jamaican populations of the coffee berry borer (Hypothenemus hampei).</title>
        <authorList>
            <person name="Errbii M."/>
            <person name="Myrie A."/>
        </authorList>
    </citation>
    <scope>NUCLEOTIDE SEQUENCE [LARGE SCALE GENOMIC DNA]</scope>
    <source>
        <strain evidence="3">JA-Hopewell-2020-01-JO</strain>
        <tissue evidence="3">Whole body</tissue>
    </source>
</reference>
<dbReference type="InterPro" id="IPR000210">
    <property type="entry name" value="BTB/POZ_dom"/>
</dbReference>
<organism evidence="3 4">
    <name type="scientific">Hypothenemus hampei</name>
    <name type="common">Coffee berry borer</name>
    <dbReference type="NCBI Taxonomy" id="57062"/>
    <lineage>
        <taxon>Eukaryota</taxon>
        <taxon>Metazoa</taxon>
        <taxon>Ecdysozoa</taxon>
        <taxon>Arthropoda</taxon>
        <taxon>Hexapoda</taxon>
        <taxon>Insecta</taxon>
        <taxon>Pterygota</taxon>
        <taxon>Neoptera</taxon>
        <taxon>Endopterygota</taxon>
        <taxon>Coleoptera</taxon>
        <taxon>Polyphaga</taxon>
        <taxon>Cucujiformia</taxon>
        <taxon>Curculionidae</taxon>
        <taxon>Scolytinae</taxon>
        <taxon>Hypothenemus</taxon>
    </lineage>
</organism>
<dbReference type="PROSITE" id="PS50097">
    <property type="entry name" value="BTB"/>
    <property type="match status" value="1"/>
</dbReference>
<dbReference type="Pfam" id="PF00651">
    <property type="entry name" value="BTB"/>
    <property type="match status" value="1"/>
</dbReference>
<name>A0ABD1FEU1_HYPHA</name>
<dbReference type="PANTHER" id="PTHR23231:SF17">
    <property type="entry name" value="BTB DOMAIN-CONTAINING PROTEIN"/>
    <property type="match status" value="1"/>
</dbReference>
<keyword evidence="1" id="KW-0217">Developmental protein</keyword>
<dbReference type="EMBL" id="JBDJPC010000001">
    <property type="protein sequence ID" value="KAL1517799.1"/>
    <property type="molecule type" value="Genomic_DNA"/>
</dbReference>
<protein>
    <recommendedName>
        <fullName evidence="2">BTB domain-containing protein</fullName>
    </recommendedName>
</protein>
<evidence type="ECO:0000256" key="1">
    <source>
        <dbReference type="ARBA" id="ARBA00022473"/>
    </source>
</evidence>
<dbReference type="Gene3D" id="3.30.710.10">
    <property type="entry name" value="Potassium Channel Kv1.1, Chain A"/>
    <property type="match status" value="1"/>
</dbReference>
<evidence type="ECO:0000313" key="3">
    <source>
        <dbReference type="EMBL" id="KAL1517799.1"/>
    </source>
</evidence>
<proteinExistence type="predicted"/>
<dbReference type="AlphaFoldDB" id="A0ABD1FEU1"/>
<dbReference type="PANTHER" id="PTHR23231">
    <property type="entry name" value="GERM CELL-LESS PROTEIN"/>
    <property type="match status" value="1"/>
</dbReference>
<accession>A0ABD1FEU1</accession>
<keyword evidence="4" id="KW-1185">Reference proteome</keyword>
<evidence type="ECO:0000313" key="4">
    <source>
        <dbReference type="Proteomes" id="UP001566132"/>
    </source>
</evidence>
<feature type="domain" description="BTB" evidence="2">
    <location>
        <begin position="73"/>
        <end position="143"/>
    </location>
</feature>
<dbReference type="SUPFAM" id="SSF54695">
    <property type="entry name" value="POZ domain"/>
    <property type="match status" value="1"/>
</dbReference>
<dbReference type="SMART" id="SM00225">
    <property type="entry name" value="BTB"/>
    <property type="match status" value="1"/>
</dbReference>